<dbReference type="InterPro" id="IPR044730">
    <property type="entry name" value="RNase_H-like_dom_plant"/>
</dbReference>
<feature type="domain" description="Reverse transcriptase" evidence="1">
    <location>
        <begin position="470"/>
        <end position="569"/>
    </location>
</feature>
<dbReference type="SUPFAM" id="SSF53098">
    <property type="entry name" value="Ribonuclease H-like"/>
    <property type="match status" value="1"/>
</dbReference>
<dbReference type="CDD" id="cd01650">
    <property type="entry name" value="RT_nLTR_like"/>
    <property type="match status" value="1"/>
</dbReference>
<dbReference type="GO" id="GO:0003676">
    <property type="term" value="F:nucleic acid binding"/>
    <property type="evidence" value="ECO:0007669"/>
    <property type="project" value="InterPro"/>
</dbReference>
<dbReference type="InterPro" id="IPR005135">
    <property type="entry name" value="Endo/exonuclease/phosphatase"/>
</dbReference>
<dbReference type="GO" id="GO:0004523">
    <property type="term" value="F:RNA-DNA hybrid ribonuclease activity"/>
    <property type="evidence" value="ECO:0007669"/>
    <property type="project" value="InterPro"/>
</dbReference>
<dbReference type="SUPFAM" id="SSF56672">
    <property type="entry name" value="DNA/RNA polymerases"/>
    <property type="match status" value="1"/>
</dbReference>
<reference evidence="5" key="1">
    <citation type="submission" date="2018-02" db="EMBL/GenBank/DDBJ databases">
        <authorList>
            <person name="Cohen D.B."/>
            <person name="Kent A.D."/>
        </authorList>
    </citation>
    <scope>NUCLEOTIDE SEQUENCE</scope>
</reference>
<feature type="domain" description="Endonuclease/exonuclease/phosphatase" evidence="2">
    <location>
        <begin position="5"/>
        <end position="224"/>
    </location>
</feature>
<dbReference type="SUPFAM" id="SSF56219">
    <property type="entry name" value="DNase I-like"/>
    <property type="match status" value="1"/>
</dbReference>
<feature type="domain" description="Reverse transcriptase zinc-binding" evidence="4">
    <location>
        <begin position="918"/>
        <end position="1005"/>
    </location>
</feature>
<accession>A0A2N9IHF3</accession>
<proteinExistence type="predicted"/>
<dbReference type="InterPro" id="IPR043502">
    <property type="entry name" value="DNA/RNA_pol_sf"/>
</dbReference>
<sequence>MKTIAWNCRGTNKNPTIRALKAMNKEHNPDYLFLSETKADERRIDIIRRRLGFYQCFCVPSLGKAGGLAMFWKAGMEVRVLEANSWLIAMSVKQEYGHEWLLVGVYGPPYARYRREFWESLQEVVREFGGPWMCVGDFNCIISQEEKRGGSKIGSSSGGGLREFMEDWGGIDLGFIGYEFTWCNKRGGLANIRERLDRAICNGDWRLIFPKAGVIHLPLLQSDHNPIMVVANLEVGRKARPFRFEAAWTRDASSHQVIEAAWEEPVRGSASYRLMRRIQRAAKGLRKWNRENFGWCNTRIEEIKQKLVEYQRVEPSTQNIFHLNNLQQELDEWLVRQEVIWRQKSREIWLEEGDKNTKFFHLSTVIRRRANNIDRIKLEDDNWLTEMGDIENYFLDNFRHLYQSSNPTWPADLEGLIQPCIEELENERLCRVPSVEEIKGTVWEMNPWKAPGPDGMPGVFYQTYWRSVLIPKKMGADNFNMFRPISLCNFSYKIISKIIVARLRPILERLISPTQAAFVPGRWIAENTVIVHEIVHTFQKKKKGKGLLGIKLDMQKAYDRVEWQFVLKGIKVARSAPAITHMLFADDLMLFSSTKSKEVECLAECVSKYCSWSGQAVNLAKSGMFASRNVHRVVLNKIAKDWGCKKISLDAKYLGSPLFLTRRKSKDFEFLAERLEAKISSWSSKYLSWAGRATMIRSVAQMIPVYTMSTFKIPSKICDRMDATIRRFWWKNGSNTRRFTAWKNWESLCQPRHCGGMGFRKFKEMNVALLTKMAWLVASNNEKLCVKVLKAKYARNNDWLRGKKVRSASWVWRSIENCSSLISKGRCLSVGSGQSINVWMEPWVPGAVNFKPTPRMEEARDTPMVVANLIDPLTRWWDVDKMRNFFDAESIELIKRIPIPVYATDDRVIWAAEKNGKFTTKSAYLLENNHKFNHHNSAFWKKLWKSKLHEKFKVLLWRVAIGALPLNIRCAFSGGEDEKMCSLCGIQEESEVHLFKECHVAKMAWFGTKWCIRLEKFQINSRLDLVNLFIDPPNELLDQNFNQDQFLLLAAITVELIWKARNETIFNKKDLVLNTLPNHIEKVFDLYYKDSRLDSNMDIQCPQVWKAPQAQGIKMNVDAAWKDGKASLAVIARDHHGECVKAWVLNVVTISAETAEAMAVRMAVLKVLEEKYYHVVIEGDAKFVMDSLSTSFHRGSWEAARIIEDILQLVKVLQGTSLIFQWTRRNSNVVAHLLAKWAFCSGFNGSLMNGTLPGKVAKAIESEKAYL</sequence>
<feature type="domain" description="RNase H type-1" evidence="3">
    <location>
        <begin position="1116"/>
        <end position="1238"/>
    </location>
</feature>
<organism evidence="5">
    <name type="scientific">Fagus sylvatica</name>
    <name type="common">Beechnut</name>
    <dbReference type="NCBI Taxonomy" id="28930"/>
    <lineage>
        <taxon>Eukaryota</taxon>
        <taxon>Viridiplantae</taxon>
        <taxon>Streptophyta</taxon>
        <taxon>Embryophyta</taxon>
        <taxon>Tracheophyta</taxon>
        <taxon>Spermatophyta</taxon>
        <taxon>Magnoliopsida</taxon>
        <taxon>eudicotyledons</taxon>
        <taxon>Gunneridae</taxon>
        <taxon>Pentapetalae</taxon>
        <taxon>rosids</taxon>
        <taxon>fabids</taxon>
        <taxon>Fagales</taxon>
        <taxon>Fagaceae</taxon>
        <taxon>Fagus</taxon>
    </lineage>
</organism>
<gene>
    <name evidence="5" type="ORF">FSB_LOCUS52114</name>
</gene>
<dbReference type="InterPro" id="IPR002156">
    <property type="entry name" value="RNaseH_domain"/>
</dbReference>
<dbReference type="PANTHER" id="PTHR33116:SF78">
    <property type="entry name" value="OS12G0587133 PROTEIN"/>
    <property type="match status" value="1"/>
</dbReference>
<evidence type="ECO:0000259" key="3">
    <source>
        <dbReference type="Pfam" id="PF13456"/>
    </source>
</evidence>
<dbReference type="Pfam" id="PF13456">
    <property type="entry name" value="RVT_3"/>
    <property type="match status" value="1"/>
</dbReference>
<dbReference type="PANTHER" id="PTHR33116">
    <property type="entry name" value="REVERSE TRANSCRIPTASE ZINC-BINDING DOMAIN-CONTAINING PROTEIN-RELATED-RELATED"/>
    <property type="match status" value="1"/>
</dbReference>
<dbReference type="InterPro" id="IPR026960">
    <property type="entry name" value="RVT-Znf"/>
</dbReference>
<dbReference type="InterPro" id="IPR036691">
    <property type="entry name" value="Endo/exonu/phosph_ase_sf"/>
</dbReference>
<dbReference type="AlphaFoldDB" id="A0A2N9IHF3"/>
<dbReference type="Pfam" id="PF00078">
    <property type="entry name" value="RVT_1"/>
    <property type="match status" value="1"/>
</dbReference>
<dbReference type="InterPro" id="IPR012337">
    <property type="entry name" value="RNaseH-like_sf"/>
</dbReference>
<dbReference type="Gene3D" id="3.60.10.10">
    <property type="entry name" value="Endonuclease/exonuclease/phosphatase"/>
    <property type="match status" value="1"/>
</dbReference>
<dbReference type="EMBL" id="OIVN01005849">
    <property type="protein sequence ID" value="SPD24232.1"/>
    <property type="molecule type" value="Genomic_DNA"/>
</dbReference>
<evidence type="ECO:0000259" key="1">
    <source>
        <dbReference type="Pfam" id="PF00078"/>
    </source>
</evidence>
<dbReference type="Gene3D" id="3.30.420.10">
    <property type="entry name" value="Ribonuclease H-like superfamily/Ribonuclease H"/>
    <property type="match status" value="1"/>
</dbReference>
<protein>
    <recommendedName>
        <fullName evidence="6">Reverse transcriptase domain-containing protein</fullName>
    </recommendedName>
</protein>
<dbReference type="Pfam" id="PF13966">
    <property type="entry name" value="zf-RVT"/>
    <property type="match status" value="1"/>
</dbReference>
<name>A0A2N9IHF3_FAGSY</name>
<evidence type="ECO:0000259" key="2">
    <source>
        <dbReference type="Pfam" id="PF03372"/>
    </source>
</evidence>
<dbReference type="Pfam" id="PF03372">
    <property type="entry name" value="Exo_endo_phos"/>
    <property type="match status" value="1"/>
</dbReference>
<evidence type="ECO:0000259" key="4">
    <source>
        <dbReference type="Pfam" id="PF13966"/>
    </source>
</evidence>
<evidence type="ECO:0000313" key="5">
    <source>
        <dbReference type="EMBL" id="SPD24232.1"/>
    </source>
</evidence>
<dbReference type="CDD" id="cd06222">
    <property type="entry name" value="RNase_H_like"/>
    <property type="match status" value="1"/>
</dbReference>
<dbReference type="InterPro" id="IPR000477">
    <property type="entry name" value="RT_dom"/>
</dbReference>
<dbReference type="InterPro" id="IPR036397">
    <property type="entry name" value="RNaseH_sf"/>
</dbReference>
<evidence type="ECO:0008006" key="6">
    <source>
        <dbReference type="Google" id="ProtNLM"/>
    </source>
</evidence>